<name>A0A4Z0BX72_9BURK</name>
<dbReference type="SUPFAM" id="SSF63829">
    <property type="entry name" value="Calcium-dependent phosphotriesterase"/>
    <property type="match status" value="1"/>
</dbReference>
<dbReference type="InterPro" id="IPR051288">
    <property type="entry name" value="Serum_paraoxonase/arylesterase"/>
</dbReference>
<dbReference type="AlphaFoldDB" id="A0A4Z0BX72"/>
<dbReference type="Gene3D" id="2.120.10.30">
    <property type="entry name" value="TolB, C-terminal domain"/>
    <property type="match status" value="1"/>
</dbReference>
<dbReference type="RefSeq" id="WP_135264392.1">
    <property type="nucleotide sequence ID" value="NZ_SMLM01000002.1"/>
</dbReference>
<reference evidence="2 3" key="1">
    <citation type="submission" date="2019-03" db="EMBL/GenBank/DDBJ databases">
        <title>Ramlibacter henchirensis DSM 14656, whole genome shotgun sequence.</title>
        <authorList>
            <person name="Zhang X."/>
            <person name="Feng G."/>
            <person name="Zhu H."/>
        </authorList>
    </citation>
    <scope>NUCLEOTIDE SEQUENCE [LARGE SCALE GENOMIC DNA]</scope>
    <source>
        <strain evidence="2 3">DSM 14656</strain>
    </source>
</reference>
<dbReference type="InterPro" id="IPR011042">
    <property type="entry name" value="6-blade_b-propeller_TolB-like"/>
</dbReference>
<evidence type="ECO:0000313" key="3">
    <source>
        <dbReference type="Proteomes" id="UP000298180"/>
    </source>
</evidence>
<protein>
    <recommendedName>
        <fullName evidence="4">SMP-30/Gluconolactonase/LRE-like region domain-containing protein</fullName>
    </recommendedName>
</protein>
<keyword evidence="1" id="KW-0732">Signal</keyword>
<feature type="signal peptide" evidence="1">
    <location>
        <begin position="1"/>
        <end position="26"/>
    </location>
</feature>
<feature type="chain" id="PRO_5021325763" description="SMP-30/Gluconolactonase/LRE-like region domain-containing protein" evidence="1">
    <location>
        <begin position="27"/>
        <end position="361"/>
    </location>
</feature>
<sequence>MKLATKSLLKIALLLATLQSTYVVWAQGSVDCKDEGHLGYICSLNNPEDLIQVEGSSWVITSNMGDKTWSGGGFYLVSTRDKSVRPLKPDLSGAKAAIYKDCPGPPEANKLQSHGLSVRNEGNGKHVVYSVNHGGRRSVEIYDLDVTGEPKLTWKGCAVAPAPLFFNSVAHLPNEGFVATVLANAEDPKAVERAIEGLPSGFVLEWSPAAGWTTVPGSELPGNNGIVASRDGKTLYVAGYTSQTVNKISRGRVPYSKQAVRIGFLVDNLRWTPDGKILAVGHVTQFSKIQECIRSDAVCPVTTGVAVVDPETMKAETLVVQPNTKNFGGGTSAIVVGEELWIGAFRAQRIGTIKLKDLPRF</sequence>
<proteinExistence type="predicted"/>
<dbReference type="Proteomes" id="UP000298180">
    <property type="component" value="Unassembled WGS sequence"/>
</dbReference>
<comment type="caution">
    <text evidence="2">The sequence shown here is derived from an EMBL/GenBank/DDBJ whole genome shotgun (WGS) entry which is preliminary data.</text>
</comment>
<organism evidence="2 3">
    <name type="scientific">Ramlibacter henchirensis</name>
    <dbReference type="NCBI Taxonomy" id="204072"/>
    <lineage>
        <taxon>Bacteria</taxon>
        <taxon>Pseudomonadati</taxon>
        <taxon>Pseudomonadota</taxon>
        <taxon>Betaproteobacteria</taxon>
        <taxon>Burkholderiales</taxon>
        <taxon>Comamonadaceae</taxon>
        <taxon>Ramlibacter</taxon>
    </lineage>
</organism>
<keyword evidence="3" id="KW-1185">Reference proteome</keyword>
<dbReference type="PANTHER" id="PTHR11799:SF12">
    <property type="entry name" value="PARAOXONASE-RELATED"/>
    <property type="match status" value="1"/>
</dbReference>
<evidence type="ECO:0008006" key="4">
    <source>
        <dbReference type="Google" id="ProtNLM"/>
    </source>
</evidence>
<gene>
    <name evidence="2" type="ORF">EZ313_16665</name>
</gene>
<evidence type="ECO:0000256" key="1">
    <source>
        <dbReference type="SAM" id="SignalP"/>
    </source>
</evidence>
<dbReference type="PANTHER" id="PTHR11799">
    <property type="entry name" value="PARAOXONASE"/>
    <property type="match status" value="1"/>
</dbReference>
<evidence type="ECO:0000313" key="2">
    <source>
        <dbReference type="EMBL" id="TFZ02868.1"/>
    </source>
</evidence>
<dbReference type="OrthoDB" id="1158171at2"/>
<accession>A0A4Z0BX72</accession>
<dbReference type="EMBL" id="SMLM01000002">
    <property type="protein sequence ID" value="TFZ02868.1"/>
    <property type="molecule type" value="Genomic_DNA"/>
</dbReference>